<reference evidence="4 5" key="1">
    <citation type="journal article" date="2014" name="Antonie Van Leeuwenhoek">
        <title>Fictibacillus enclensis sp. nov., isolated from marine sediment.</title>
        <authorList>
            <person name="Dastager S.G."/>
            <person name="Mawlankar R."/>
            <person name="Srinivasan K."/>
            <person name="Tang S.K."/>
            <person name="Lee J.C."/>
            <person name="Ramana V.V."/>
            <person name="Shouche Y.S."/>
        </authorList>
    </citation>
    <scope>NUCLEOTIDE SEQUENCE [LARGE SCALE GENOMIC DNA]</scope>
    <source>
        <strain evidence="4 5">NIO-1003</strain>
    </source>
</reference>
<proteinExistence type="predicted"/>
<gene>
    <name evidence="4" type="ORF">AS030_04860</name>
</gene>
<dbReference type="Pfam" id="PF25166">
    <property type="entry name" value="CoiA_C"/>
    <property type="match status" value="1"/>
</dbReference>
<evidence type="ECO:0000259" key="1">
    <source>
        <dbReference type="Pfam" id="PF06054"/>
    </source>
</evidence>
<evidence type="ECO:0008006" key="6">
    <source>
        <dbReference type="Google" id="ProtNLM"/>
    </source>
</evidence>
<dbReference type="RefSeq" id="WP_061969010.1">
    <property type="nucleotide sequence ID" value="NZ_FMAV01000001.1"/>
</dbReference>
<dbReference type="Proteomes" id="UP000054099">
    <property type="component" value="Unassembled WGS sequence"/>
</dbReference>
<dbReference type="InterPro" id="IPR010330">
    <property type="entry name" value="CoiA_nuc"/>
</dbReference>
<protein>
    <recommendedName>
        <fullName evidence="6">Competence protein CoiA</fullName>
    </recommendedName>
</protein>
<dbReference type="PIRSF" id="PIRSF007487">
    <property type="entry name" value="Competence-induced_CoiA_bac"/>
    <property type="match status" value="1"/>
</dbReference>
<dbReference type="Pfam" id="PF06054">
    <property type="entry name" value="CoiA_nuc"/>
    <property type="match status" value="1"/>
</dbReference>
<evidence type="ECO:0000313" key="5">
    <source>
        <dbReference type="Proteomes" id="UP000054099"/>
    </source>
</evidence>
<accession>A0A0V8JD34</accession>
<dbReference type="InterPro" id="IPR057252">
    <property type="entry name" value="CoiA_C"/>
</dbReference>
<organism evidence="4 5">
    <name type="scientific">Fictibacillus enclensis</name>
    <dbReference type="NCBI Taxonomy" id="1017270"/>
    <lineage>
        <taxon>Bacteria</taxon>
        <taxon>Bacillati</taxon>
        <taxon>Bacillota</taxon>
        <taxon>Bacilli</taxon>
        <taxon>Bacillales</taxon>
        <taxon>Fictibacillaceae</taxon>
        <taxon>Fictibacillus</taxon>
    </lineage>
</organism>
<keyword evidence="5" id="KW-1185">Reference proteome</keyword>
<dbReference type="Pfam" id="PF25164">
    <property type="entry name" value="CoiA_N"/>
    <property type="match status" value="1"/>
</dbReference>
<sequence length="404" mass="46671">MLVAYLDNGTRVNLLTGYTKDELKEMQRKNGFYCPECRNRMQIKAGTMKVWHFSHLPGVSDCSLLKGESMYHLLGKKLLYEQASRQYSDVLLEPFFPDISQRPDFFIPANFPIEFQCSTMSPSLFMKRTKGYIGKGMSPKWILGKKRLKILSPFMFQLSSFDWLTAKLSSPQLPSLTYFCPEEAKVLHLTSIIPVTSTRVYGTLFQTPLEEYSFQELQTPPSEKNTNSLFPVTSWLHMKKQWRLYAFKQNHPTFYYLKKLFLQNGSAIAYFPSEAGMPVLGSYTLTEPSYVWQSYLLLLSIIPLKMGEPISFSRAYKSMQWLVEKKLLTTRKLPLIETHYSHAVLNYLDLLCAYGVLKPAGKHQFIKIRQPVFPGTMDKALKNDFHIMQFSVKHGLNPLFSGKM</sequence>
<dbReference type="AlphaFoldDB" id="A0A0V8JD34"/>
<dbReference type="OrthoDB" id="3784230at2"/>
<dbReference type="EMBL" id="LNQN01000001">
    <property type="protein sequence ID" value="KSU84861.1"/>
    <property type="molecule type" value="Genomic_DNA"/>
</dbReference>
<feature type="domain" description="Competence protein CoiA-like N-terminal" evidence="2">
    <location>
        <begin position="16"/>
        <end position="63"/>
    </location>
</feature>
<dbReference type="InterPro" id="IPR021176">
    <property type="entry name" value="Competence-induced_CoiA"/>
</dbReference>
<dbReference type="InterPro" id="IPR057253">
    <property type="entry name" value="CoiA-like_N"/>
</dbReference>
<name>A0A0V8JD34_9BACL</name>
<feature type="domain" description="Competence protein CoiA nuclease-like" evidence="1">
    <location>
        <begin position="68"/>
        <end position="220"/>
    </location>
</feature>
<comment type="caution">
    <text evidence="4">The sequence shown here is derived from an EMBL/GenBank/DDBJ whole genome shotgun (WGS) entry which is preliminary data.</text>
</comment>
<evidence type="ECO:0000259" key="3">
    <source>
        <dbReference type="Pfam" id="PF25166"/>
    </source>
</evidence>
<evidence type="ECO:0000313" key="4">
    <source>
        <dbReference type="EMBL" id="KSU84861.1"/>
    </source>
</evidence>
<feature type="domain" description="Competence protein CoiA C-terminal" evidence="3">
    <location>
        <begin position="231"/>
        <end position="380"/>
    </location>
</feature>
<evidence type="ECO:0000259" key="2">
    <source>
        <dbReference type="Pfam" id="PF25164"/>
    </source>
</evidence>